<feature type="transmembrane region" description="Helical" evidence="1">
    <location>
        <begin position="50"/>
        <end position="71"/>
    </location>
</feature>
<keyword evidence="1" id="KW-0812">Transmembrane</keyword>
<gene>
    <name evidence="2" type="primary">nad4L</name>
</gene>
<keyword evidence="1" id="KW-0472">Membrane</keyword>
<keyword evidence="2" id="KW-0496">Mitochondrion</keyword>
<proteinExistence type="predicted"/>
<reference evidence="2" key="1">
    <citation type="submission" date="2018-11" db="EMBL/GenBank/DDBJ databases">
        <title>An uncharacterized physid snail from NM.</title>
        <authorList>
            <person name="Adema C.M."/>
        </authorList>
    </citation>
    <scope>NUCLEOTIDE SEQUENCE</scope>
    <source>
        <strain evidence="2">PE4</strain>
    </source>
</reference>
<accession>A0A649UB57</accession>
<name>A0A649UB57_9GAST</name>
<dbReference type="AlphaFoldDB" id="A0A649UB57"/>
<evidence type="ECO:0000256" key="1">
    <source>
        <dbReference type="SAM" id="Phobius"/>
    </source>
</evidence>
<dbReference type="EMBL" id="MK242069">
    <property type="protein sequence ID" value="QGI24267.1"/>
    <property type="molecule type" value="Genomic_DNA"/>
</dbReference>
<geneLocation type="mitochondrion" evidence="2"/>
<organism evidence="2">
    <name type="scientific">Physidae sp. PE4</name>
    <dbReference type="NCBI Taxonomy" id="2665902"/>
    <lineage>
        <taxon>Eukaryota</taxon>
        <taxon>Metazoa</taxon>
        <taxon>Spiralia</taxon>
        <taxon>Lophotrochozoa</taxon>
        <taxon>Mollusca</taxon>
        <taxon>Gastropoda</taxon>
        <taxon>Heterobranchia</taxon>
        <taxon>Euthyneura</taxon>
        <taxon>Panpulmonata</taxon>
        <taxon>Hygrophila</taxon>
        <taxon>Lymnaeoidea</taxon>
        <taxon>Physidae</taxon>
    </lineage>
</organism>
<sequence length="87" mass="9517">MFYLVIVAMATIKIISTSSFLMRILLLELVTSSTMGFMMCNLNLSSLYEVFFPVVVVMVGESCVGLSLLIVQLKVKGNDLVASSFVV</sequence>
<keyword evidence="1" id="KW-1133">Transmembrane helix</keyword>
<protein>
    <submittedName>
        <fullName evidence="2">NADH dehydrogenase subunit 4L</fullName>
    </submittedName>
</protein>
<evidence type="ECO:0000313" key="2">
    <source>
        <dbReference type="EMBL" id="QGI24267.1"/>
    </source>
</evidence>